<evidence type="ECO:0000313" key="2">
    <source>
        <dbReference type="EMBL" id="KAF9465426.1"/>
    </source>
</evidence>
<keyword evidence="1" id="KW-1133">Transmembrane helix</keyword>
<evidence type="ECO:0000313" key="3">
    <source>
        <dbReference type="Proteomes" id="UP000807353"/>
    </source>
</evidence>
<feature type="transmembrane region" description="Helical" evidence="1">
    <location>
        <begin position="92"/>
        <end position="116"/>
    </location>
</feature>
<gene>
    <name evidence="2" type="ORF">BDZ94DRAFT_342384</name>
</gene>
<feature type="transmembrane region" description="Helical" evidence="1">
    <location>
        <begin position="63"/>
        <end position="85"/>
    </location>
</feature>
<feature type="transmembrane region" description="Helical" evidence="1">
    <location>
        <begin position="128"/>
        <end position="151"/>
    </location>
</feature>
<organism evidence="2 3">
    <name type="scientific">Collybia nuda</name>
    <dbReference type="NCBI Taxonomy" id="64659"/>
    <lineage>
        <taxon>Eukaryota</taxon>
        <taxon>Fungi</taxon>
        <taxon>Dikarya</taxon>
        <taxon>Basidiomycota</taxon>
        <taxon>Agaricomycotina</taxon>
        <taxon>Agaricomycetes</taxon>
        <taxon>Agaricomycetidae</taxon>
        <taxon>Agaricales</taxon>
        <taxon>Tricholomatineae</taxon>
        <taxon>Clitocybaceae</taxon>
        <taxon>Collybia</taxon>
    </lineage>
</organism>
<reference evidence="2" key="1">
    <citation type="submission" date="2020-11" db="EMBL/GenBank/DDBJ databases">
        <authorList>
            <consortium name="DOE Joint Genome Institute"/>
            <person name="Ahrendt S."/>
            <person name="Riley R."/>
            <person name="Andreopoulos W."/>
            <person name="Labutti K."/>
            <person name="Pangilinan J."/>
            <person name="Ruiz-Duenas F.J."/>
            <person name="Barrasa J.M."/>
            <person name="Sanchez-Garcia M."/>
            <person name="Camarero S."/>
            <person name="Miyauchi S."/>
            <person name="Serrano A."/>
            <person name="Linde D."/>
            <person name="Babiker R."/>
            <person name="Drula E."/>
            <person name="Ayuso-Fernandez I."/>
            <person name="Pacheco R."/>
            <person name="Padilla G."/>
            <person name="Ferreira P."/>
            <person name="Barriuso J."/>
            <person name="Kellner H."/>
            <person name="Castanera R."/>
            <person name="Alfaro M."/>
            <person name="Ramirez L."/>
            <person name="Pisabarro A.G."/>
            <person name="Kuo A."/>
            <person name="Tritt A."/>
            <person name="Lipzen A."/>
            <person name="He G."/>
            <person name="Yan M."/>
            <person name="Ng V."/>
            <person name="Cullen D."/>
            <person name="Martin F."/>
            <person name="Rosso M.-N."/>
            <person name="Henrissat B."/>
            <person name="Hibbett D."/>
            <person name="Martinez A.T."/>
            <person name="Grigoriev I.V."/>
        </authorList>
    </citation>
    <scope>NUCLEOTIDE SEQUENCE</scope>
    <source>
        <strain evidence="2">CBS 247.69</strain>
    </source>
</reference>
<name>A0A9P6CGM2_9AGAR</name>
<accession>A0A9P6CGM2</accession>
<keyword evidence="1" id="KW-0812">Transmembrane</keyword>
<keyword evidence="1" id="KW-0472">Membrane</keyword>
<feature type="transmembrane region" description="Helical" evidence="1">
    <location>
        <begin position="20"/>
        <end position="43"/>
    </location>
</feature>
<comment type="caution">
    <text evidence="2">The sequence shown here is derived from an EMBL/GenBank/DDBJ whole genome shotgun (WGS) entry which is preliminary data.</text>
</comment>
<keyword evidence="3" id="KW-1185">Reference proteome</keyword>
<proteinExistence type="predicted"/>
<evidence type="ECO:0000256" key="1">
    <source>
        <dbReference type="SAM" id="Phobius"/>
    </source>
</evidence>
<protein>
    <submittedName>
        <fullName evidence="2">Uncharacterized protein</fullName>
    </submittedName>
</protein>
<dbReference type="OrthoDB" id="3346544at2759"/>
<dbReference type="AlphaFoldDB" id="A0A9P6CGM2"/>
<dbReference type="EMBL" id="MU150247">
    <property type="protein sequence ID" value="KAF9465426.1"/>
    <property type="molecule type" value="Genomic_DNA"/>
</dbReference>
<feature type="transmembrane region" description="Helical" evidence="1">
    <location>
        <begin position="180"/>
        <end position="200"/>
    </location>
</feature>
<feature type="transmembrane region" description="Helical" evidence="1">
    <location>
        <begin position="206"/>
        <end position="226"/>
    </location>
</feature>
<dbReference type="Proteomes" id="UP000807353">
    <property type="component" value="Unassembled WGS sequence"/>
</dbReference>
<sequence>MLKKRKTRTWSGKVFLMAILLMYIQATTHIGVCLYRLIQAYVWLRDSVGPDSYFFDTRRWDHFAHNFLICSMTWSGDALVIYRCFIIWNQRYIIILFPSLLLVYVMAVNCSVLYWFTHPHVIPFLNLIVWMDAVYPVAFFQNILTTGLIVFKILHQHYISTAAGVRSAGSRLKLIHIVRILVESAVIYTTQLFITIILYFQRHNALYIMQYAMVPTIGIVFNLIAVRIHIAELSATQTMSSGIPTGLSWWTDHHLGTTLELNRLPSHRMDVEVLPMQLKLNRPRFQGDRMGCHSGHSRSM</sequence>